<dbReference type="EMBL" id="JACGCI010000043">
    <property type="protein sequence ID" value="KAF6752704.1"/>
    <property type="molecule type" value="Genomic_DNA"/>
</dbReference>
<sequence>MHHKHLAYICMRILGSTKQDHINMLTFQPAQEYAWSYWEAHWRAFSHTIELDDEDARRGEMNSLISHLRLTHSPYCELAFATYILMNPEPPPPLDVIFPEGSYKMEPGVHDTALVDLLQENVPPTYSVVIIEAVSILRRRRPHYDGDELQAIWGEITPRLPDLSKYYLDVVGMGVKYLFVDQPVERGHIFTCNTAKPPATFLWCLTSLPQHLALAIQHEPSGLYSWPLAHQEFYDCRATWQTFFPEIFYEEKEYKESLIRNVGLAVRAAAKLKGSEISLDDERHLWQWNWEMSFFSPLKMLLQSRRRETKNIELSDLVNAYKTLAECLQETCGHEECPVGALSQSPS</sequence>
<evidence type="ECO:0000313" key="1">
    <source>
        <dbReference type="EMBL" id="KAF6752704.1"/>
    </source>
</evidence>
<dbReference type="Proteomes" id="UP000521943">
    <property type="component" value="Unassembled WGS sequence"/>
</dbReference>
<evidence type="ECO:0000313" key="2">
    <source>
        <dbReference type="Proteomes" id="UP000521943"/>
    </source>
</evidence>
<proteinExistence type="predicted"/>
<protein>
    <submittedName>
        <fullName evidence="1">Uncharacterized protein</fullName>
    </submittedName>
</protein>
<organism evidence="1 2">
    <name type="scientific">Ephemerocybe angulata</name>
    <dbReference type="NCBI Taxonomy" id="980116"/>
    <lineage>
        <taxon>Eukaryota</taxon>
        <taxon>Fungi</taxon>
        <taxon>Dikarya</taxon>
        <taxon>Basidiomycota</taxon>
        <taxon>Agaricomycotina</taxon>
        <taxon>Agaricomycetes</taxon>
        <taxon>Agaricomycetidae</taxon>
        <taxon>Agaricales</taxon>
        <taxon>Agaricineae</taxon>
        <taxon>Psathyrellaceae</taxon>
        <taxon>Ephemerocybe</taxon>
    </lineage>
</organism>
<reference evidence="1 2" key="1">
    <citation type="submission" date="2020-07" db="EMBL/GenBank/DDBJ databases">
        <title>Comparative genomics of pyrophilous fungi reveals a link between fire events and developmental genes.</title>
        <authorList>
            <consortium name="DOE Joint Genome Institute"/>
            <person name="Steindorff A.S."/>
            <person name="Carver A."/>
            <person name="Calhoun S."/>
            <person name="Stillman K."/>
            <person name="Liu H."/>
            <person name="Lipzen A."/>
            <person name="Pangilinan J."/>
            <person name="Labutti K."/>
            <person name="Bruns T.D."/>
            <person name="Grigoriev I.V."/>
        </authorList>
    </citation>
    <scope>NUCLEOTIDE SEQUENCE [LARGE SCALE GENOMIC DNA]</scope>
    <source>
        <strain evidence="1 2">CBS 144469</strain>
    </source>
</reference>
<accession>A0A8H6M4D6</accession>
<gene>
    <name evidence="1" type="ORF">DFP72DRAFT_904578</name>
</gene>
<comment type="caution">
    <text evidence="1">The sequence shown here is derived from an EMBL/GenBank/DDBJ whole genome shotgun (WGS) entry which is preliminary data.</text>
</comment>
<dbReference type="AlphaFoldDB" id="A0A8H6M4D6"/>
<keyword evidence="2" id="KW-1185">Reference proteome</keyword>
<name>A0A8H6M4D6_9AGAR</name>